<protein>
    <submittedName>
        <fullName evidence="3">Basic proline-rich protein-like</fullName>
    </submittedName>
</protein>
<organism evidence="2 3">
    <name type="scientific">Panthera pardus</name>
    <name type="common">Leopard</name>
    <name type="synonym">Felis pardus</name>
    <dbReference type="NCBI Taxonomy" id="9691"/>
    <lineage>
        <taxon>Eukaryota</taxon>
        <taxon>Metazoa</taxon>
        <taxon>Chordata</taxon>
        <taxon>Craniata</taxon>
        <taxon>Vertebrata</taxon>
        <taxon>Euteleostomi</taxon>
        <taxon>Mammalia</taxon>
        <taxon>Eutheria</taxon>
        <taxon>Laurasiatheria</taxon>
        <taxon>Carnivora</taxon>
        <taxon>Feliformia</taxon>
        <taxon>Felidae</taxon>
        <taxon>Pantherinae</taxon>
        <taxon>Panthera</taxon>
    </lineage>
</organism>
<keyword evidence="2" id="KW-1185">Reference proteome</keyword>
<proteinExistence type="predicted"/>
<feature type="compositionally biased region" description="Basic residues" evidence="1">
    <location>
        <begin position="288"/>
        <end position="302"/>
    </location>
</feature>
<feature type="compositionally biased region" description="Low complexity" evidence="1">
    <location>
        <begin position="245"/>
        <end position="256"/>
    </location>
</feature>
<name>A0A9W2V5S0_PANPR</name>
<feature type="compositionally biased region" description="Basic residues" evidence="1">
    <location>
        <begin position="217"/>
        <end position="233"/>
    </location>
</feature>
<accession>A0A9W2V5S0</accession>
<evidence type="ECO:0000313" key="2">
    <source>
        <dbReference type="Proteomes" id="UP001165780"/>
    </source>
</evidence>
<evidence type="ECO:0000313" key="3">
    <source>
        <dbReference type="RefSeq" id="XP_053754027.1"/>
    </source>
</evidence>
<feature type="compositionally biased region" description="Low complexity" evidence="1">
    <location>
        <begin position="74"/>
        <end position="89"/>
    </location>
</feature>
<feature type="compositionally biased region" description="Gly residues" evidence="1">
    <location>
        <begin position="129"/>
        <end position="144"/>
    </location>
</feature>
<feature type="compositionally biased region" description="Pro residues" evidence="1">
    <location>
        <begin position="189"/>
        <end position="201"/>
    </location>
</feature>
<reference evidence="3" key="1">
    <citation type="submission" date="2025-08" db="UniProtKB">
        <authorList>
            <consortium name="RefSeq"/>
        </authorList>
    </citation>
    <scope>IDENTIFICATION</scope>
    <source>
        <tissue evidence="3">Whole blood</tissue>
    </source>
</reference>
<dbReference type="GeneID" id="109255298"/>
<dbReference type="Proteomes" id="UP001165780">
    <property type="component" value="Unplaced"/>
</dbReference>
<dbReference type="AlphaFoldDB" id="A0A9W2V5S0"/>
<gene>
    <name evidence="3" type="primary">LOC109255298</name>
</gene>
<feature type="compositionally biased region" description="Basic and acidic residues" evidence="1">
    <location>
        <begin position="23"/>
        <end position="35"/>
    </location>
</feature>
<evidence type="ECO:0000256" key="1">
    <source>
        <dbReference type="SAM" id="MobiDB-lite"/>
    </source>
</evidence>
<feature type="compositionally biased region" description="Low complexity" evidence="1">
    <location>
        <begin position="102"/>
        <end position="113"/>
    </location>
</feature>
<feature type="region of interest" description="Disordered" evidence="1">
    <location>
        <begin position="23"/>
        <end position="315"/>
    </location>
</feature>
<sequence length="333" mass="34331">MAQYVLGVASLPSVLSPDLLHHDIKPKDGSWRRNSDYCLGSHLPEEAPGTRGSSSGTPARPPPAAPLGGPPVTRPAARVRPAADPPGVRGARRLHTRRAPSPRRLPAAAAAAARRLRAPSRLSPRRGRAGPGRAGGAAGAGGDGAAIVPQPLPGAQEGLAGRGGRAAAEKGGLGVPSRCASAPPASSRGPPPRGRGPPPPAARAAFVTVPSPSEPARRHHRRRRRRRCARGCKWRPPASAPPAALPARGRLGAPRPGRIPPPPALRPQRGSRPVPAAPTPRPPSARAARSHLPRAAAHRRVARAGSGRIPGLRRGKYPLSKPLLCALKQVAPT</sequence>
<feature type="compositionally biased region" description="Pro residues" evidence="1">
    <location>
        <begin position="59"/>
        <end position="73"/>
    </location>
</feature>
<dbReference type="RefSeq" id="XP_053754027.1">
    <property type="nucleotide sequence ID" value="XM_053898052.1"/>
</dbReference>
<feature type="compositionally biased region" description="Basic residues" evidence="1">
    <location>
        <begin position="114"/>
        <end position="128"/>
    </location>
</feature>
<feature type="compositionally biased region" description="Basic residues" evidence="1">
    <location>
        <begin position="90"/>
        <end position="101"/>
    </location>
</feature>
<feature type="compositionally biased region" description="Low complexity" evidence="1">
    <location>
        <begin position="154"/>
        <end position="188"/>
    </location>
</feature>